<dbReference type="InterPro" id="IPR051458">
    <property type="entry name" value="Cyt/Met_Dipeptidase"/>
</dbReference>
<evidence type="ECO:0000256" key="1">
    <source>
        <dbReference type="ARBA" id="ARBA00022670"/>
    </source>
</evidence>
<evidence type="ECO:0000256" key="3">
    <source>
        <dbReference type="ARBA" id="ARBA00022801"/>
    </source>
</evidence>
<dbReference type="GO" id="GO:0006508">
    <property type="term" value="P:proteolysis"/>
    <property type="evidence" value="ECO:0007669"/>
    <property type="project" value="UniProtKB-KW"/>
</dbReference>
<evidence type="ECO:0000256" key="2">
    <source>
        <dbReference type="ARBA" id="ARBA00022723"/>
    </source>
</evidence>
<dbReference type="RefSeq" id="WP_171739408.1">
    <property type="nucleotide sequence ID" value="NZ_CP053435.1"/>
</dbReference>
<organism evidence="6 7">
    <name type="scientific">Spirosoma taeanense</name>
    <dbReference type="NCBI Taxonomy" id="2735870"/>
    <lineage>
        <taxon>Bacteria</taxon>
        <taxon>Pseudomonadati</taxon>
        <taxon>Bacteroidota</taxon>
        <taxon>Cytophagia</taxon>
        <taxon>Cytophagales</taxon>
        <taxon>Cytophagaceae</taxon>
        <taxon>Spirosoma</taxon>
    </lineage>
</organism>
<proteinExistence type="predicted"/>
<evidence type="ECO:0000313" key="6">
    <source>
        <dbReference type="EMBL" id="QJW89569.1"/>
    </source>
</evidence>
<evidence type="ECO:0000259" key="5">
    <source>
        <dbReference type="Pfam" id="PF07687"/>
    </source>
</evidence>
<dbReference type="Pfam" id="PF01546">
    <property type="entry name" value="Peptidase_M20"/>
    <property type="match status" value="1"/>
</dbReference>
<dbReference type="GO" id="GO:0008233">
    <property type="term" value="F:peptidase activity"/>
    <property type="evidence" value="ECO:0007669"/>
    <property type="project" value="UniProtKB-KW"/>
</dbReference>
<sequence>MKKFALLLSCLLLAGTAFSQSELTLKTRSYRQQHERQLLDEFRGLLAIPNVVYDTAGIQKTAGYIADMLKRRGIQPQLLDGRTKGVPPAVYGEVMVPGATKTVVFYAHYDGQPVNPNQWAEGLKPFEPALYSGRLDAGGQPVSLPKPGEPINPDWRIYARSSSDDKAGVFTILAAYDALLKMNVKPTANLKFFFEGEEEAGSTHLNEILERHKDKLKSDLWIICDGPVHQTGRKQVQFGVRGDINVELKVYASKRPLHSGHYGNWAPNPAMMLARLLASMKDDDGNVLIKGFYDDVTPLTELEKQALTRIPAIDERLRQELGFGKAEGGGKSLAELLMRPSLNINGLSSANVGKLAANVIPTSATATLDLRLVLGNDARRQVQKVIDHVVAQGYYVTQKESITDEERAKYPRIARITAESGYNAQRTPMDLPIAQTVVKAVQSTVKDNIVLQPSLGGSLPLYLFEQILKTPTITVPVANHDNNQHAENENLRLQNLWDGLETYVALMRL</sequence>
<dbReference type="GO" id="GO:0046872">
    <property type="term" value="F:metal ion binding"/>
    <property type="evidence" value="ECO:0007669"/>
    <property type="project" value="UniProtKB-KW"/>
</dbReference>
<gene>
    <name evidence="6" type="ORF">HNV11_09340</name>
</gene>
<keyword evidence="2" id="KW-0479">Metal-binding</keyword>
<dbReference type="Pfam" id="PF07687">
    <property type="entry name" value="M20_dimer"/>
    <property type="match status" value="1"/>
</dbReference>
<dbReference type="AlphaFoldDB" id="A0A6M5Y6M6"/>
<dbReference type="Proteomes" id="UP000502756">
    <property type="component" value="Chromosome"/>
</dbReference>
<dbReference type="InterPro" id="IPR002933">
    <property type="entry name" value="Peptidase_M20"/>
</dbReference>
<evidence type="ECO:0000256" key="4">
    <source>
        <dbReference type="SAM" id="SignalP"/>
    </source>
</evidence>
<dbReference type="SUPFAM" id="SSF53187">
    <property type="entry name" value="Zn-dependent exopeptidases"/>
    <property type="match status" value="1"/>
</dbReference>
<feature type="signal peptide" evidence="4">
    <location>
        <begin position="1"/>
        <end position="19"/>
    </location>
</feature>
<evidence type="ECO:0000313" key="7">
    <source>
        <dbReference type="Proteomes" id="UP000502756"/>
    </source>
</evidence>
<reference evidence="6 7" key="1">
    <citation type="submission" date="2020-05" db="EMBL/GenBank/DDBJ databases">
        <title>Genome sequencing of Spirosoma sp. TS118.</title>
        <authorList>
            <person name="Lee J.-H."/>
            <person name="Jeong S."/>
            <person name="Zhao L."/>
            <person name="Jung J.-H."/>
            <person name="Kim M.-K."/>
            <person name="Lim S."/>
        </authorList>
    </citation>
    <scope>NUCLEOTIDE SEQUENCE [LARGE SCALE GENOMIC DNA]</scope>
    <source>
        <strain evidence="6 7">TS118</strain>
    </source>
</reference>
<dbReference type="Gene3D" id="3.40.630.10">
    <property type="entry name" value="Zn peptidases"/>
    <property type="match status" value="1"/>
</dbReference>
<keyword evidence="7" id="KW-1185">Reference proteome</keyword>
<keyword evidence="3 6" id="KW-0378">Hydrolase</keyword>
<keyword evidence="4" id="KW-0732">Signal</keyword>
<feature type="chain" id="PRO_5027020988" evidence="4">
    <location>
        <begin position="20"/>
        <end position="509"/>
    </location>
</feature>
<dbReference type="KEGG" id="stae:HNV11_09340"/>
<name>A0A6M5Y6M6_9BACT</name>
<keyword evidence="1" id="KW-0645">Protease</keyword>
<dbReference type="EMBL" id="CP053435">
    <property type="protein sequence ID" value="QJW89569.1"/>
    <property type="molecule type" value="Genomic_DNA"/>
</dbReference>
<dbReference type="PANTHER" id="PTHR43270:SF8">
    <property type="entry name" value="DI- AND TRIPEPTIDASE DUG2-RELATED"/>
    <property type="match status" value="1"/>
</dbReference>
<protein>
    <submittedName>
        <fullName evidence="6">M20/M25/M40 family metallo-hydrolase</fullName>
    </submittedName>
</protein>
<dbReference type="PANTHER" id="PTHR43270">
    <property type="entry name" value="BETA-ALA-HIS DIPEPTIDASE"/>
    <property type="match status" value="1"/>
</dbReference>
<dbReference type="Gene3D" id="3.30.70.360">
    <property type="match status" value="1"/>
</dbReference>
<feature type="domain" description="Peptidase M20 dimerisation" evidence="5">
    <location>
        <begin position="246"/>
        <end position="389"/>
    </location>
</feature>
<accession>A0A6M5Y6M6</accession>
<dbReference type="InterPro" id="IPR011650">
    <property type="entry name" value="Peptidase_M20_dimer"/>
</dbReference>